<sequence>MAESFLAWGYRIYGLSTQSSTYQQELVARLQLTFPMLSDEHLAPQPQTPLPTARSPRAPAPCGASPGE</sequence>
<keyword evidence="3" id="KW-1185">Reference proteome</keyword>
<name>A0ABX8NRC8_9PSED</name>
<reference evidence="2 3" key="1">
    <citation type="journal article" date="2021" name="Microorganisms">
        <title>The Ever-Expanding Pseudomonas Genus: Description of 43 New Species and Partition of the Pseudomonas putida Group.</title>
        <authorList>
            <person name="Girard L."/>
            <person name="Lood C."/>
            <person name="Hofte M."/>
            <person name="Vandamme P."/>
            <person name="Rokni-Zadeh H."/>
            <person name="van Noort V."/>
            <person name="Lavigne R."/>
            <person name="De Mot R."/>
        </authorList>
    </citation>
    <scope>NUCLEOTIDE SEQUENCE [LARGE SCALE GENOMIC DNA]</scope>
    <source>
        <strain evidence="2 3">COW77</strain>
    </source>
</reference>
<dbReference type="EMBL" id="CP077077">
    <property type="protein sequence ID" value="QXH58634.1"/>
    <property type="molecule type" value="Genomic_DNA"/>
</dbReference>
<organism evidence="2 3">
    <name type="scientific">Pseudomonas maumuensis</name>
    <dbReference type="NCBI Taxonomy" id="2842354"/>
    <lineage>
        <taxon>Bacteria</taxon>
        <taxon>Pseudomonadati</taxon>
        <taxon>Pseudomonadota</taxon>
        <taxon>Gammaproteobacteria</taxon>
        <taxon>Pseudomonadales</taxon>
        <taxon>Pseudomonadaceae</taxon>
        <taxon>Pseudomonas</taxon>
    </lineage>
</organism>
<evidence type="ECO:0000313" key="3">
    <source>
        <dbReference type="Proteomes" id="UP000824010"/>
    </source>
</evidence>
<dbReference type="RefSeq" id="WP_217869341.1">
    <property type="nucleotide sequence ID" value="NZ_CP077077.1"/>
</dbReference>
<gene>
    <name evidence="2" type="ORF">KSS90_10665</name>
</gene>
<protein>
    <submittedName>
        <fullName evidence="2">Uncharacterized protein</fullName>
    </submittedName>
</protein>
<evidence type="ECO:0000256" key="1">
    <source>
        <dbReference type="SAM" id="MobiDB-lite"/>
    </source>
</evidence>
<proteinExistence type="predicted"/>
<accession>A0ABX8NRC8</accession>
<dbReference type="Proteomes" id="UP000824010">
    <property type="component" value="Chromosome"/>
</dbReference>
<evidence type="ECO:0000313" key="2">
    <source>
        <dbReference type="EMBL" id="QXH58634.1"/>
    </source>
</evidence>
<feature type="region of interest" description="Disordered" evidence="1">
    <location>
        <begin position="39"/>
        <end position="68"/>
    </location>
</feature>